<accession>A0A1J5IR26</accession>
<dbReference type="EMBL" id="MNZT01000016">
    <property type="protein sequence ID" value="OIP99163.1"/>
    <property type="molecule type" value="Genomic_DNA"/>
</dbReference>
<dbReference type="SUPFAM" id="SSF53474">
    <property type="entry name" value="alpha/beta-Hydrolases"/>
    <property type="match status" value="1"/>
</dbReference>
<dbReference type="Gene3D" id="3.40.50.1820">
    <property type="entry name" value="alpha/beta hydrolase"/>
    <property type="match status" value="1"/>
</dbReference>
<feature type="domain" description="AB hydrolase-1" evidence="1">
    <location>
        <begin position="14"/>
        <end position="229"/>
    </location>
</feature>
<protein>
    <recommendedName>
        <fullName evidence="1">AB hydrolase-1 domain-containing protein</fullName>
    </recommendedName>
</protein>
<evidence type="ECO:0000259" key="1">
    <source>
        <dbReference type="Pfam" id="PF12697"/>
    </source>
</evidence>
<gene>
    <name evidence="2" type="ORF">AUK40_00815</name>
</gene>
<comment type="caution">
    <text evidence="2">The sequence shown here is derived from an EMBL/GenBank/DDBJ whole genome shotgun (WGS) entry which is preliminary data.</text>
</comment>
<dbReference type="InterPro" id="IPR000073">
    <property type="entry name" value="AB_hydrolase_1"/>
</dbReference>
<organism evidence="2 3">
    <name type="scientific">Candidatus Wirthbacteria bacterium CG2_30_54_11</name>
    <dbReference type="NCBI Taxonomy" id="1817892"/>
    <lineage>
        <taxon>Bacteria</taxon>
        <taxon>Candidatus Wirthbacteria</taxon>
    </lineage>
</organism>
<evidence type="ECO:0000313" key="3">
    <source>
        <dbReference type="Proteomes" id="UP000183245"/>
    </source>
</evidence>
<dbReference type="STRING" id="1817892.AUK40_00815"/>
<dbReference type="AlphaFoldDB" id="A0A1J5IR26"/>
<evidence type="ECO:0000313" key="2">
    <source>
        <dbReference type="EMBL" id="OIP99163.1"/>
    </source>
</evidence>
<sequence length="240" mass="26269">MNTPEIAGSEKPVIVVFPGFALSEISFDRAFRPLKQEGYTVLVISPRLPLSGDVPSALNRNRTFVESHLAVKAIKEWIAVGVSFGGIIATDCAANSSLPPARLVLIDSGGKNPKRHLFAWLHELNTQIWKTFKARKGATIGLYVVTDLVVTTFLHPITTLRAAWISKGYDIDALASKVKISTDIIWGQHDKLAPASIASQMAGSFTNCRVHLVPGDHNWIHFHAERLLDILEKTNARSAG</sequence>
<dbReference type="InterPro" id="IPR029058">
    <property type="entry name" value="AB_hydrolase_fold"/>
</dbReference>
<reference evidence="2" key="1">
    <citation type="journal article" date="2016" name="Environ. Microbiol.">
        <title>Genomic resolution of a cold subsurface aquifer community provides metabolic insights for novel microbes adapted to high CO concentrations.</title>
        <authorList>
            <person name="Probst A.J."/>
            <person name="Castelle C.J."/>
            <person name="Singh A."/>
            <person name="Brown C.T."/>
            <person name="Anantharaman K."/>
            <person name="Sharon I."/>
            <person name="Hug L.A."/>
            <person name="Burstein D."/>
            <person name="Emerson J.B."/>
            <person name="Thomas B.C."/>
            <person name="Banfield J.F."/>
        </authorList>
    </citation>
    <scope>NUCLEOTIDE SEQUENCE [LARGE SCALE GENOMIC DNA]</scope>
    <source>
        <strain evidence="2">CG2_30_54_11</strain>
    </source>
</reference>
<name>A0A1J5IR26_9BACT</name>
<proteinExistence type="predicted"/>
<dbReference type="Proteomes" id="UP000183245">
    <property type="component" value="Unassembled WGS sequence"/>
</dbReference>
<dbReference type="Pfam" id="PF12697">
    <property type="entry name" value="Abhydrolase_6"/>
    <property type="match status" value="1"/>
</dbReference>